<reference evidence="2 3" key="1">
    <citation type="journal article" date="2014" name="Genome Biol.">
        <title>Transcriptome and methylome profiling reveals relics of genome dominance in the mesopolyploid Brassica oleracea.</title>
        <authorList>
            <person name="Parkin I.A."/>
            <person name="Koh C."/>
            <person name="Tang H."/>
            <person name="Robinson S.J."/>
            <person name="Kagale S."/>
            <person name="Clarke W.E."/>
            <person name="Town C.D."/>
            <person name="Nixon J."/>
            <person name="Krishnakumar V."/>
            <person name="Bidwell S.L."/>
            <person name="Denoeud F."/>
            <person name="Belcram H."/>
            <person name="Links M.G."/>
            <person name="Just J."/>
            <person name="Clarke C."/>
            <person name="Bender T."/>
            <person name="Huebert T."/>
            <person name="Mason A.S."/>
            <person name="Pires J.C."/>
            <person name="Barker G."/>
            <person name="Moore J."/>
            <person name="Walley P.G."/>
            <person name="Manoli S."/>
            <person name="Batley J."/>
            <person name="Edwards D."/>
            <person name="Nelson M.N."/>
            <person name="Wang X."/>
            <person name="Paterson A.H."/>
            <person name="King G."/>
            <person name="Bancroft I."/>
            <person name="Chalhoub B."/>
            <person name="Sharpe A.G."/>
        </authorList>
    </citation>
    <scope>NUCLEOTIDE SEQUENCE</scope>
    <source>
        <strain evidence="2 3">cv. TO1000</strain>
    </source>
</reference>
<keyword evidence="1" id="KW-0472">Membrane</keyword>
<keyword evidence="1" id="KW-1133">Transmembrane helix</keyword>
<dbReference type="Proteomes" id="UP000032141">
    <property type="component" value="Chromosome C3"/>
</dbReference>
<evidence type="ECO:0000313" key="2">
    <source>
        <dbReference type="EnsemblPlants" id="Bo3g062250.1"/>
    </source>
</evidence>
<evidence type="ECO:0000256" key="1">
    <source>
        <dbReference type="SAM" id="Phobius"/>
    </source>
</evidence>
<proteinExistence type="predicted"/>
<sequence>MSLDSSMDTTTYMNFSLRVLRIFSTTLESVMVSPLLLIWLVIANTRMKYSSTLSLSFISTTSKSLLNFCSSDLFTRALPPYFAFIESQMILEVLLSKICSNVTLSMLW</sequence>
<dbReference type="Gramene" id="Bo3g062250.1">
    <property type="protein sequence ID" value="Bo3g062250.1"/>
    <property type="gene ID" value="Bo3g062250"/>
</dbReference>
<evidence type="ECO:0000313" key="3">
    <source>
        <dbReference type="Proteomes" id="UP000032141"/>
    </source>
</evidence>
<protein>
    <submittedName>
        <fullName evidence="2">Uncharacterized protein</fullName>
    </submittedName>
</protein>
<name>A0A0D3BAG2_BRAOL</name>
<keyword evidence="1" id="KW-0812">Transmembrane</keyword>
<accession>A0A0D3BAG2</accession>
<feature type="transmembrane region" description="Helical" evidence="1">
    <location>
        <begin position="20"/>
        <end position="42"/>
    </location>
</feature>
<dbReference type="AlphaFoldDB" id="A0A0D3BAG2"/>
<dbReference type="HOGENOM" id="CLU_2200590_0_0_1"/>
<organism evidence="2 3">
    <name type="scientific">Brassica oleracea var. oleracea</name>
    <dbReference type="NCBI Taxonomy" id="109376"/>
    <lineage>
        <taxon>Eukaryota</taxon>
        <taxon>Viridiplantae</taxon>
        <taxon>Streptophyta</taxon>
        <taxon>Embryophyta</taxon>
        <taxon>Tracheophyta</taxon>
        <taxon>Spermatophyta</taxon>
        <taxon>Magnoliopsida</taxon>
        <taxon>eudicotyledons</taxon>
        <taxon>Gunneridae</taxon>
        <taxon>Pentapetalae</taxon>
        <taxon>rosids</taxon>
        <taxon>malvids</taxon>
        <taxon>Brassicales</taxon>
        <taxon>Brassicaceae</taxon>
        <taxon>Brassiceae</taxon>
        <taxon>Brassica</taxon>
    </lineage>
</organism>
<dbReference type="EnsemblPlants" id="Bo3g062250.1">
    <property type="protein sequence ID" value="Bo3g062250.1"/>
    <property type="gene ID" value="Bo3g062250"/>
</dbReference>
<reference evidence="2" key="2">
    <citation type="submission" date="2015-03" db="UniProtKB">
        <authorList>
            <consortium name="EnsemblPlants"/>
        </authorList>
    </citation>
    <scope>IDENTIFICATION</scope>
</reference>
<keyword evidence="3" id="KW-1185">Reference proteome</keyword>